<keyword evidence="1" id="KW-0472">Membrane</keyword>
<organism evidence="3 4">
    <name type="scientific">Williamwhitmania taraxaci</name>
    <dbReference type="NCBI Taxonomy" id="1640674"/>
    <lineage>
        <taxon>Bacteria</taxon>
        <taxon>Pseudomonadati</taxon>
        <taxon>Bacteroidota</taxon>
        <taxon>Bacteroidia</taxon>
        <taxon>Bacteroidales</taxon>
        <taxon>Williamwhitmaniaceae</taxon>
        <taxon>Williamwhitmania</taxon>
    </lineage>
</organism>
<dbReference type="STRING" id="1640674.SAMN05216323_100345"/>
<protein>
    <submittedName>
        <fullName evidence="3">HlyD family secretion protein</fullName>
    </submittedName>
</protein>
<dbReference type="GO" id="GO:1990281">
    <property type="term" value="C:efflux pump complex"/>
    <property type="evidence" value="ECO:0007669"/>
    <property type="project" value="TreeGrafter"/>
</dbReference>
<dbReference type="Pfam" id="PF25967">
    <property type="entry name" value="RND-MFP_C"/>
    <property type="match status" value="1"/>
</dbReference>
<proteinExistence type="predicted"/>
<dbReference type="Gene3D" id="2.40.50.100">
    <property type="match status" value="1"/>
</dbReference>
<dbReference type="Gene3D" id="1.10.287.470">
    <property type="entry name" value="Helix hairpin bin"/>
    <property type="match status" value="1"/>
</dbReference>
<keyword evidence="1" id="KW-0812">Transmembrane</keyword>
<sequence length="418" mass="47461">MDKAIERKGRFTKKQIWYGVAGLIGLALILMIVFGDKSRKLNVDLEKITVEEVKEDLFKDYIAVIGTVAPIQTIFLDATESGSRVESIVTLEGSMVKKGDVIIKFSNTSLIIDISRTESDASRTTNELRNARLNMQKQLVESQSQLLDQEYRLKQQERAYTRSVELQKKKLISDEEYQRAAEDLEYTRNKIKLLKESIKQDSLYRETQVVTLENDVTRMQQNLAIVRQRFEGLNLRAPVTGELASLNLEVGQVVNMGTRIGQINVLDSYKLKVEVDEHYISRVTRGLIGNCDFSGTSYKSKITKVYPEVRNGRFTVDMEFLGAFPKDIRIGQTSRIRLELGESNMAVLIPRGGFYQSTGGQWIFVVDPSGSVATKRNIRINRQNPQFYEVVEGLKSGEKVIVSSYDTFGEVDKLILKD</sequence>
<evidence type="ECO:0000259" key="2">
    <source>
        <dbReference type="Pfam" id="PF25967"/>
    </source>
</evidence>
<dbReference type="GO" id="GO:0015562">
    <property type="term" value="F:efflux transmembrane transporter activity"/>
    <property type="evidence" value="ECO:0007669"/>
    <property type="project" value="TreeGrafter"/>
</dbReference>
<reference evidence="3 4" key="1">
    <citation type="submission" date="2016-09" db="EMBL/GenBank/DDBJ databases">
        <authorList>
            <person name="Capua I."/>
            <person name="De Benedictis P."/>
            <person name="Joannis T."/>
            <person name="Lombin L.H."/>
            <person name="Cattoli G."/>
        </authorList>
    </citation>
    <scope>NUCLEOTIDE SEQUENCE [LARGE SCALE GENOMIC DNA]</scope>
    <source>
        <strain evidence="3 4">A7P-90m</strain>
    </source>
</reference>
<evidence type="ECO:0000313" key="4">
    <source>
        <dbReference type="Proteomes" id="UP000199452"/>
    </source>
</evidence>
<evidence type="ECO:0000313" key="3">
    <source>
        <dbReference type="EMBL" id="SDB84403.1"/>
    </source>
</evidence>
<dbReference type="RefSeq" id="WP_092434672.1">
    <property type="nucleotide sequence ID" value="NZ_FMYP01000003.1"/>
</dbReference>
<keyword evidence="4" id="KW-1185">Reference proteome</keyword>
<accession>A0A1G6GRC9</accession>
<dbReference type="Gene3D" id="2.40.30.170">
    <property type="match status" value="1"/>
</dbReference>
<dbReference type="AlphaFoldDB" id="A0A1G6GRC9"/>
<dbReference type="InterPro" id="IPR058627">
    <property type="entry name" value="MdtA-like_C"/>
</dbReference>
<dbReference type="Proteomes" id="UP000199452">
    <property type="component" value="Unassembled WGS sequence"/>
</dbReference>
<dbReference type="Gene3D" id="2.40.420.20">
    <property type="match status" value="1"/>
</dbReference>
<feature type="domain" description="Multidrug resistance protein MdtA-like C-terminal permuted SH3" evidence="2">
    <location>
        <begin position="346"/>
        <end position="406"/>
    </location>
</feature>
<name>A0A1G6GRC9_9BACT</name>
<evidence type="ECO:0000256" key="1">
    <source>
        <dbReference type="SAM" id="Phobius"/>
    </source>
</evidence>
<dbReference type="EMBL" id="FMYP01000003">
    <property type="protein sequence ID" value="SDB84403.1"/>
    <property type="molecule type" value="Genomic_DNA"/>
</dbReference>
<gene>
    <name evidence="3" type="ORF">SAMN05216323_100345</name>
</gene>
<dbReference type="OrthoDB" id="1957187at2"/>
<dbReference type="PANTHER" id="PTHR30469:SF33">
    <property type="entry name" value="SLR1207 PROTEIN"/>
    <property type="match status" value="1"/>
</dbReference>
<dbReference type="PANTHER" id="PTHR30469">
    <property type="entry name" value="MULTIDRUG RESISTANCE PROTEIN MDTA"/>
    <property type="match status" value="1"/>
</dbReference>
<feature type="transmembrane region" description="Helical" evidence="1">
    <location>
        <begin position="16"/>
        <end position="35"/>
    </location>
</feature>
<keyword evidence="1" id="KW-1133">Transmembrane helix</keyword>